<evidence type="ECO:0000259" key="4">
    <source>
        <dbReference type="PROSITE" id="PS50110"/>
    </source>
</evidence>
<dbReference type="Pfam" id="PF00486">
    <property type="entry name" value="Trans_reg_C"/>
    <property type="match status" value="1"/>
</dbReference>
<feature type="DNA-binding region" description="OmpR/PhoB-type" evidence="3">
    <location>
        <begin position="135"/>
        <end position="232"/>
    </location>
</feature>
<dbReference type="SMART" id="SM00448">
    <property type="entry name" value="REC"/>
    <property type="match status" value="1"/>
</dbReference>
<dbReference type="PROSITE" id="PS50110">
    <property type="entry name" value="RESPONSE_REGULATORY"/>
    <property type="match status" value="1"/>
</dbReference>
<feature type="domain" description="OmpR/PhoB-type" evidence="5">
    <location>
        <begin position="135"/>
        <end position="232"/>
    </location>
</feature>
<keyword evidence="1 3" id="KW-0238">DNA-binding</keyword>
<proteinExistence type="predicted"/>
<evidence type="ECO:0000256" key="3">
    <source>
        <dbReference type="PROSITE-ProRule" id="PRU01091"/>
    </source>
</evidence>
<dbReference type="InterPro" id="IPR039420">
    <property type="entry name" value="WalR-like"/>
</dbReference>
<organism evidence="6 7">
    <name type="scientific">Geomonas oryzisoli</name>
    <dbReference type="NCBI Taxonomy" id="2847992"/>
    <lineage>
        <taxon>Bacteria</taxon>
        <taxon>Pseudomonadati</taxon>
        <taxon>Thermodesulfobacteriota</taxon>
        <taxon>Desulfuromonadia</taxon>
        <taxon>Geobacterales</taxon>
        <taxon>Geobacteraceae</taxon>
        <taxon>Geomonas</taxon>
    </lineage>
</organism>
<dbReference type="Pfam" id="PF00072">
    <property type="entry name" value="Response_reg"/>
    <property type="match status" value="1"/>
</dbReference>
<evidence type="ECO:0000313" key="7">
    <source>
        <dbReference type="Proteomes" id="UP000683557"/>
    </source>
</evidence>
<name>A0ABX8JB17_9BACT</name>
<accession>A0ABX8JB17</accession>
<dbReference type="Proteomes" id="UP000683557">
    <property type="component" value="Chromosome"/>
</dbReference>
<dbReference type="InterPro" id="IPR001789">
    <property type="entry name" value="Sig_transdc_resp-reg_receiver"/>
</dbReference>
<sequence length="238" mass="26361">MQPLVLVVDDDPHIREVVRFALEKGGVRVAEAEDGRQGLDFFHEMEPDLLILDITMPEMDGTEVCRAVRAGSDVPIIFLSSRDDEIDRIVGLELGGDDYVTKPFSPRELVARVKAVLRRKVVIKEVPLQETPAAAGKVVHGLLSLDVDRFVGRWGGTEVVLTVTEFGLLRTLLGYPGKVFSREELMNGAYQHDTFVTDRTIDSHVRRIRQKFCAAGGDPVETVHGVGYRLGPCLAGER</sequence>
<reference evidence="6 7" key="1">
    <citation type="submission" date="2021-06" db="EMBL/GenBank/DDBJ databases">
        <title>Gemonas diversity in paddy soil.</title>
        <authorList>
            <person name="Liu G."/>
        </authorList>
    </citation>
    <scope>NUCLEOTIDE SEQUENCE [LARGE SCALE GENOMIC DNA]</scope>
    <source>
        <strain evidence="6 7">RG10</strain>
    </source>
</reference>
<keyword evidence="2" id="KW-0597">Phosphoprotein</keyword>
<dbReference type="SMART" id="SM00862">
    <property type="entry name" value="Trans_reg_C"/>
    <property type="match status" value="1"/>
</dbReference>
<feature type="modified residue" description="4-aspartylphosphate" evidence="2">
    <location>
        <position position="53"/>
    </location>
</feature>
<dbReference type="InterPro" id="IPR001867">
    <property type="entry name" value="OmpR/PhoB-type_DNA-bd"/>
</dbReference>
<evidence type="ECO:0000259" key="5">
    <source>
        <dbReference type="PROSITE" id="PS51755"/>
    </source>
</evidence>
<gene>
    <name evidence="6" type="ORF">KP004_03185</name>
</gene>
<feature type="domain" description="Response regulatory" evidence="4">
    <location>
        <begin position="4"/>
        <end position="117"/>
    </location>
</feature>
<dbReference type="PANTHER" id="PTHR48111">
    <property type="entry name" value="REGULATOR OF RPOS"/>
    <property type="match status" value="1"/>
</dbReference>
<evidence type="ECO:0000256" key="2">
    <source>
        <dbReference type="PROSITE-ProRule" id="PRU00169"/>
    </source>
</evidence>
<keyword evidence="7" id="KW-1185">Reference proteome</keyword>
<evidence type="ECO:0000313" key="6">
    <source>
        <dbReference type="EMBL" id="QWV95620.1"/>
    </source>
</evidence>
<dbReference type="EMBL" id="CP076723">
    <property type="protein sequence ID" value="QWV95620.1"/>
    <property type="molecule type" value="Genomic_DNA"/>
</dbReference>
<protein>
    <submittedName>
        <fullName evidence="6">Response regulator transcription factor</fullName>
    </submittedName>
</protein>
<dbReference type="PROSITE" id="PS51755">
    <property type="entry name" value="OMPR_PHOB"/>
    <property type="match status" value="1"/>
</dbReference>
<evidence type="ECO:0000256" key="1">
    <source>
        <dbReference type="ARBA" id="ARBA00023125"/>
    </source>
</evidence>
<dbReference type="CDD" id="cd00383">
    <property type="entry name" value="trans_reg_C"/>
    <property type="match status" value="1"/>
</dbReference>
<dbReference type="PANTHER" id="PTHR48111:SF59">
    <property type="entry name" value="TRANSCRIPTIONAL REGULATORY PROTEIN BAER"/>
    <property type="match status" value="1"/>
</dbReference>